<dbReference type="EMBL" id="MNBE01000488">
    <property type="protein sequence ID" value="OKP09572.1"/>
    <property type="molecule type" value="Genomic_DNA"/>
</dbReference>
<sequence length="219" mass="24692">YEHILNTSQDYESLRVVSLTRVKNLDSAWGHEYIQFVVEDELSNKRARVYAERRVPKSSIDVITTSINPITFSRDSVDRVTIGFDEKGEKGRWNGPHDLPLPLESYIYTDKKPSFISLAETISRVSKNGGTYKPIGNNCYWFAYTAMNDYGGKNKGTPITVYATIGGRGGGGLRDIISYHKAWLHKEYYRIDAESFNKERRDGGLLDALSKATGMASSM</sequence>
<evidence type="ECO:0000313" key="1">
    <source>
        <dbReference type="EMBL" id="OKP09570.1"/>
    </source>
</evidence>
<gene>
    <name evidence="3" type="ORF">PENSUB_13985</name>
    <name evidence="2" type="ORF">PENSUB_5041</name>
    <name evidence="1" type="ORF">PENSUB_5043</name>
</gene>
<organism evidence="3 4">
    <name type="scientific">Penicillium subrubescens</name>
    <dbReference type="NCBI Taxonomy" id="1316194"/>
    <lineage>
        <taxon>Eukaryota</taxon>
        <taxon>Fungi</taxon>
        <taxon>Dikarya</taxon>
        <taxon>Ascomycota</taxon>
        <taxon>Pezizomycotina</taxon>
        <taxon>Eurotiomycetes</taxon>
        <taxon>Eurotiomycetidae</taxon>
        <taxon>Eurotiales</taxon>
        <taxon>Aspergillaceae</taxon>
        <taxon>Penicillium</taxon>
    </lineage>
</organism>
<evidence type="ECO:0000313" key="3">
    <source>
        <dbReference type="EMBL" id="OKP14505.1"/>
    </source>
</evidence>
<dbReference type="Proteomes" id="UP000186955">
    <property type="component" value="Unassembled WGS sequence"/>
</dbReference>
<dbReference type="EMBL" id="MNBE01000090">
    <property type="protein sequence ID" value="OKP14505.1"/>
    <property type="molecule type" value="Genomic_DNA"/>
</dbReference>
<evidence type="ECO:0000313" key="4">
    <source>
        <dbReference type="Proteomes" id="UP000186955"/>
    </source>
</evidence>
<name>A0A1Q5UPU9_9EURO</name>
<feature type="non-terminal residue" evidence="3">
    <location>
        <position position="1"/>
    </location>
</feature>
<proteinExistence type="predicted"/>
<protein>
    <submittedName>
        <fullName evidence="3">Uncharacterized protein</fullName>
    </submittedName>
</protein>
<dbReference type="STRING" id="1316194.A0A1Q5UPU9"/>
<dbReference type="EMBL" id="MNBE01000489">
    <property type="protein sequence ID" value="OKP09570.1"/>
    <property type="molecule type" value="Genomic_DNA"/>
</dbReference>
<dbReference type="AlphaFoldDB" id="A0A1Q5UPU9"/>
<evidence type="ECO:0000313" key="2">
    <source>
        <dbReference type="EMBL" id="OKP09572.1"/>
    </source>
</evidence>
<reference evidence="3 4" key="1">
    <citation type="submission" date="2016-10" db="EMBL/GenBank/DDBJ databases">
        <title>Genome sequence of the ascomycete fungus Penicillium subrubescens.</title>
        <authorList>
            <person name="De Vries R.P."/>
            <person name="Peng M."/>
            <person name="Dilokpimol A."/>
            <person name="Hilden K."/>
            <person name="Makela M.R."/>
            <person name="Grigoriev I."/>
            <person name="Riley R."/>
            <person name="Granchi Z."/>
        </authorList>
    </citation>
    <scope>NUCLEOTIDE SEQUENCE [LARGE SCALE GENOMIC DNA]</scope>
    <source>
        <strain evidence="3 4">CBS 132785</strain>
    </source>
</reference>
<keyword evidence="4" id="KW-1185">Reference proteome</keyword>
<accession>A0A1Q5UPU9</accession>
<comment type="caution">
    <text evidence="3">The sequence shown here is derived from an EMBL/GenBank/DDBJ whole genome shotgun (WGS) entry which is preliminary data.</text>
</comment>